<organism evidence="1">
    <name type="scientific">marine sediment metagenome</name>
    <dbReference type="NCBI Taxonomy" id="412755"/>
    <lineage>
        <taxon>unclassified sequences</taxon>
        <taxon>metagenomes</taxon>
        <taxon>ecological metagenomes</taxon>
    </lineage>
</organism>
<protein>
    <submittedName>
        <fullName evidence="1">Uncharacterized protein</fullName>
    </submittedName>
</protein>
<dbReference type="EMBL" id="BARS01047102">
    <property type="protein sequence ID" value="GAG36389.1"/>
    <property type="molecule type" value="Genomic_DNA"/>
</dbReference>
<reference evidence="1" key="1">
    <citation type="journal article" date="2014" name="Front. Microbiol.">
        <title>High frequency of phylogenetically diverse reductive dehalogenase-homologous genes in deep subseafloor sedimentary metagenomes.</title>
        <authorList>
            <person name="Kawai M."/>
            <person name="Futagami T."/>
            <person name="Toyoda A."/>
            <person name="Takaki Y."/>
            <person name="Nishi S."/>
            <person name="Hori S."/>
            <person name="Arai W."/>
            <person name="Tsubouchi T."/>
            <person name="Morono Y."/>
            <person name="Uchiyama I."/>
            <person name="Ito T."/>
            <person name="Fujiyama A."/>
            <person name="Inagaki F."/>
            <person name="Takami H."/>
        </authorList>
    </citation>
    <scope>NUCLEOTIDE SEQUENCE</scope>
    <source>
        <strain evidence="1">Expedition CK06-06</strain>
    </source>
</reference>
<name>X0WZL3_9ZZZZ</name>
<proteinExistence type="predicted"/>
<evidence type="ECO:0000313" key="1">
    <source>
        <dbReference type="EMBL" id="GAG36389.1"/>
    </source>
</evidence>
<gene>
    <name evidence="1" type="ORF">S01H1_70802</name>
</gene>
<accession>X0WZL3</accession>
<comment type="caution">
    <text evidence="1">The sequence shown here is derived from an EMBL/GenBank/DDBJ whole genome shotgun (WGS) entry which is preliminary data.</text>
</comment>
<sequence>FFFLNLNNCTAYNPSMYPSYDVLNPGEDVRLNPIGWTDDGNVIVNEAFMQWVMELQDEIRKLRGF</sequence>
<dbReference type="AlphaFoldDB" id="X0WZL3"/>
<feature type="non-terminal residue" evidence="1">
    <location>
        <position position="1"/>
    </location>
</feature>